<reference evidence="1 2" key="1">
    <citation type="journal article" date="2022" name="Allergy">
        <title>Genome assembly and annotation of Periplaneta americana reveal a comprehensive cockroach allergen profile.</title>
        <authorList>
            <person name="Wang L."/>
            <person name="Xiong Q."/>
            <person name="Saelim N."/>
            <person name="Wang L."/>
            <person name="Nong W."/>
            <person name="Wan A.T."/>
            <person name="Shi M."/>
            <person name="Liu X."/>
            <person name="Cao Q."/>
            <person name="Hui J.H.L."/>
            <person name="Sookrung N."/>
            <person name="Leung T.F."/>
            <person name="Tungtrongchitr A."/>
            <person name="Tsui S.K.W."/>
        </authorList>
    </citation>
    <scope>NUCLEOTIDE SEQUENCE [LARGE SCALE GENOMIC DNA]</scope>
    <source>
        <strain evidence="1">PWHHKU_190912</strain>
    </source>
</reference>
<accession>A0ABQ8SIC5</accession>
<keyword evidence="2" id="KW-1185">Reference proteome</keyword>
<name>A0ABQ8SIC5_PERAM</name>
<evidence type="ECO:0000313" key="2">
    <source>
        <dbReference type="Proteomes" id="UP001148838"/>
    </source>
</evidence>
<gene>
    <name evidence="1" type="ORF">ANN_16212</name>
</gene>
<dbReference type="EMBL" id="JAJSOF020000027">
    <property type="protein sequence ID" value="KAJ4433899.1"/>
    <property type="molecule type" value="Genomic_DNA"/>
</dbReference>
<sequence>MAGLCEDGIEPPGSLKALYLHQREVLPFPLELALISHQQTTAEILFSRLASESELLFHLSRVLDYTDL</sequence>
<organism evidence="1 2">
    <name type="scientific">Periplaneta americana</name>
    <name type="common">American cockroach</name>
    <name type="synonym">Blatta americana</name>
    <dbReference type="NCBI Taxonomy" id="6978"/>
    <lineage>
        <taxon>Eukaryota</taxon>
        <taxon>Metazoa</taxon>
        <taxon>Ecdysozoa</taxon>
        <taxon>Arthropoda</taxon>
        <taxon>Hexapoda</taxon>
        <taxon>Insecta</taxon>
        <taxon>Pterygota</taxon>
        <taxon>Neoptera</taxon>
        <taxon>Polyneoptera</taxon>
        <taxon>Dictyoptera</taxon>
        <taxon>Blattodea</taxon>
        <taxon>Blattoidea</taxon>
        <taxon>Blattidae</taxon>
        <taxon>Blattinae</taxon>
        <taxon>Periplaneta</taxon>
    </lineage>
</organism>
<protein>
    <submittedName>
        <fullName evidence="1">Uncharacterized protein</fullName>
    </submittedName>
</protein>
<comment type="caution">
    <text evidence="1">The sequence shown here is derived from an EMBL/GenBank/DDBJ whole genome shotgun (WGS) entry which is preliminary data.</text>
</comment>
<proteinExistence type="predicted"/>
<evidence type="ECO:0000313" key="1">
    <source>
        <dbReference type="EMBL" id="KAJ4433899.1"/>
    </source>
</evidence>
<dbReference type="Proteomes" id="UP001148838">
    <property type="component" value="Unassembled WGS sequence"/>
</dbReference>